<keyword evidence="2" id="KW-1185">Reference proteome</keyword>
<dbReference type="EMBL" id="JACCJC010000022">
    <property type="protein sequence ID" value="KAF6235735.1"/>
    <property type="molecule type" value="Genomic_DNA"/>
</dbReference>
<protein>
    <recommendedName>
        <fullName evidence="3">SprT-like domain-containing protein</fullName>
    </recommendedName>
</protein>
<dbReference type="GeneID" id="59287591"/>
<gene>
    <name evidence="1" type="ORF">HO173_005930</name>
</gene>
<dbReference type="AlphaFoldDB" id="A0A8H6FVW7"/>
<sequence length="328" mass="36867">MARVSTGIEADVLNYLTMSRAVLDTAARYLNDSARQRLREQTKEPVSWDIGAQYDHPHGDLNDYQEFRTVARAQLTKAQATQLLVDFLTPLEHLHTAQKKALNRLDAAARHPKWDPSLVIKALADLDIAFFDGRLKGNVIVMWATEREILERVCDGQNPEKGFTGLCQPLQPDENEGEQRCKVWLNSDKIFNAPDPRLQMWETMFHELVHAYALVSSDRDGFIDYHAYNDPYHDDQFGIPFEHGRPPVDVSHADACQTCGKRPHHLFNLLSKAVDARRRGIWHGRARGNVERAGQRSALGLSPGGRITAISANLIALGEATPGSCDRD</sequence>
<name>A0A8H6FVW7_9LECA</name>
<reference evidence="1 2" key="1">
    <citation type="journal article" date="2020" name="Genomics">
        <title>Complete, high-quality genomes from long-read metagenomic sequencing of two wolf lichen thalli reveals enigmatic genome architecture.</title>
        <authorList>
            <person name="McKenzie S.K."/>
            <person name="Walston R.F."/>
            <person name="Allen J.L."/>
        </authorList>
    </citation>
    <scope>NUCLEOTIDE SEQUENCE [LARGE SCALE GENOMIC DNA]</scope>
    <source>
        <strain evidence="1">WasteWater2</strain>
    </source>
</reference>
<dbReference type="OrthoDB" id="5236983at2759"/>
<proteinExistence type="predicted"/>
<dbReference type="Proteomes" id="UP000578531">
    <property type="component" value="Unassembled WGS sequence"/>
</dbReference>
<comment type="caution">
    <text evidence="1">The sequence shown here is derived from an EMBL/GenBank/DDBJ whole genome shotgun (WGS) entry which is preliminary data.</text>
</comment>
<evidence type="ECO:0000313" key="2">
    <source>
        <dbReference type="Proteomes" id="UP000578531"/>
    </source>
</evidence>
<evidence type="ECO:0000313" key="1">
    <source>
        <dbReference type="EMBL" id="KAF6235735.1"/>
    </source>
</evidence>
<evidence type="ECO:0008006" key="3">
    <source>
        <dbReference type="Google" id="ProtNLM"/>
    </source>
</evidence>
<accession>A0A8H6FVW7</accession>
<organism evidence="1 2">
    <name type="scientific">Letharia columbiana</name>
    <dbReference type="NCBI Taxonomy" id="112416"/>
    <lineage>
        <taxon>Eukaryota</taxon>
        <taxon>Fungi</taxon>
        <taxon>Dikarya</taxon>
        <taxon>Ascomycota</taxon>
        <taxon>Pezizomycotina</taxon>
        <taxon>Lecanoromycetes</taxon>
        <taxon>OSLEUM clade</taxon>
        <taxon>Lecanoromycetidae</taxon>
        <taxon>Lecanorales</taxon>
        <taxon>Lecanorineae</taxon>
        <taxon>Parmeliaceae</taxon>
        <taxon>Letharia</taxon>
    </lineage>
</organism>
<dbReference type="RefSeq" id="XP_037165102.1">
    <property type="nucleotide sequence ID" value="XM_037307842.1"/>
</dbReference>